<protein>
    <submittedName>
        <fullName evidence="1">Uncharacterized protein</fullName>
    </submittedName>
</protein>
<dbReference type="EMBL" id="LSRX01007501">
    <property type="protein sequence ID" value="OLP72096.1"/>
    <property type="molecule type" value="Genomic_DNA"/>
</dbReference>
<gene>
    <name evidence="1" type="ORF">AK812_SmicGene48283</name>
</gene>
<evidence type="ECO:0000313" key="2">
    <source>
        <dbReference type="Proteomes" id="UP000186817"/>
    </source>
</evidence>
<evidence type="ECO:0000313" key="1">
    <source>
        <dbReference type="EMBL" id="OLP72096.1"/>
    </source>
</evidence>
<comment type="caution">
    <text evidence="1">The sequence shown here is derived from an EMBL/GenBank/DDBJ whole genome shotgun (WGS) entry which is preliminary data.</text>
</comment>
<organism evidence="1 2">
    <name type="scientific">Symbiodinium microadriaticum</name>
    <name type="common">Dinoflagellate</name>
    <name type="synonym">Zooxanthella microadriatica</name>
    <dbReference type="NCBI Taxonomy" id="2951"/>
    <lineage>
        <taxon>Eukaryota</taxon>
        <taxon>Sar</taxon>
        <taxon>Alveolata</taxon>
        <taxon>Dinophyceae</taxon>
        <taxon>Suessiales</taxon>
        <taxon>Symbiodiniaceae</taxon>
        <taxon>Symbiodinium</taxon>
    </lineage>
</organism>
<keyword evidence="2" id="KW-1185">Reference proteome</keyword>
<reference evidence="1 2" key="1">
    <citation type="submission" date="2016-02" db="EMBL/GenBank/DDBJ databases">
        <title>Genome analysis of coral dinoflagellate symbionts highlights evolutionary adaptations to a symbiotic lifestyle.</title>
        <authorList>
            <person name="Aranda M."/>
            <person name="Li Y."/>
            <person name="Liew Y.J."/>
            <person name="Baumgarten S."/>
            <person name="Simakov O."/>
            <person name="Wilson M."/>
            <person name="Piel J."/>
            <person name="Ashoor H."/>
            <person name="Bougouffa S."/>
            <person name="Bajic V.B."/>
            <person name="Ryu T."/>
            <person name="Ravasi T."/>
            <person name="Bayer T."/>
            <person name="Micklem G."/>
            <person name="Kim H."/>
            <person name="Bhak J."/>
            <person name="Lajeunesse T.C."/>
            <person name="Voolstra C.R."/>
        </authorList>
    </citation>
    <scope>NUCLEOTIDE SEQUENCE [LARGE SCALE GENOMIC DNA]</scope>
    <source>
        <strain evidence="1 2">CCMP2467</strain>
    </source>
</reference>
<dbReference type="Proteomes" id="UP000186817">
    <property type="component" value="Unassembled WGS sequence"/>
</dbReference>
<sequence>AHYDKLLMRMFLAASEILDMENQDFRMGGQKVQLKMGTHTGKIIAG</sequence>
<feature type="non-terminal residue" evidence="1">
    <location>
        <position position="1"/>
    </location>
</feature>
<proteinExistence type="predicted"/>
<feature type="non-terminal residue" evidence="1">
    <location>
        <position position="46"/>
    </location>
</feature>
<dbReference type="AlphaFoldDB" id="A0A1Q9BQ10"/>
<name>A0A1Q9BQ10_SYMMI</name>
<accession>A0A1Q9BQ10</accession>